<evidence type="ECO:0000313" key="1">
    <source>
        <dbReference type="EnsemblPlants" id="AVESA.00010b.r2.3AG0404850.1.CDS.1"/>
    </source>
</evidence>
<name>A0ACD5V9M1_AVESA</name>
<reference evidence="1" key="2">
    <citation type="submission" date="2025-09" db="UniProtKB">
        <authorList>
            <consortium name="EnsemblPlants"/>
        </authorList>
    </citation>
    <scope>IDENTIFICATION</scope>
</reference>
<evidence type="ECO:0000313" key="2">
    <source>
        <dbReference type="Proteomes" id="UP001732700"/>
    </source>
</evidence>
<dbReference type="EnsemblPlants" id="AVESA.00010b.r2.3AG0404850.1">
    <property type="protein sequence ID" value="AVESA.00010b.r2.3AG0404850.1.CDS.1"/>
    <property type="gene ID" value="AVESA.00010b.r2.3AG0404850"/>
</dbReference>
<reference evidence="1" key="1">
    <citation type="submission" date="2021-05" db="EMBL/GenBank/DDBJ databases">
        <authorList>
            <person name="Scholz U."/>
            <person name="Mascher M."/>
            <person name="Fiebig A."/>
        </authorList>
    </citation>
    <scope>NUCLEOTIDE SEQUENCE [LARGE SCALE GENOMIC DNA]</scope>
</reference>
<dbReference type="Proteomes" id="UP001732700">
    <property type="component" value="Chromosome 3A"/>
</dbReference>
<accession>A0ACD5V9M1</accession>
<protein>
    <submittedName>
        <fullName evidence="1">Uncharacterized protein</fullName>
    </submittedName>
</protein>
<sequence length="496" mass="54049">MASESTAARGNKKLRVLLIPFFATSHIQPFTELALSLATANDDVETTMAVTPANVSIVKSLLERWHNPAAVKIGTYEFPSVEGLPKGVENLGKAVTRDESLLIQVASMSEALMRPVQEALIHAQSPDAIVSDMAFVWNSGIAAKLGVPCVIFSVLGAFSVLAMNHLKDVVAPNDAVVLVPRFPVPKIGIPKAELPEFLRRQDKSMAELFVSIQADCFGLAMNTSSELEKQYCEMYTSEGYAKRAYFLGPLSLRPLPPPPSSSSSSMLATAEDCVIMDWLDSKPNRSVVYVSFGSLANVKDAQLDEIALGLETSGKSFLWVVRGKEKWTPPKGWEERVKNQDLGLIIRAWAPQTAILGHKAVGAFVTQCGWNSVLETVAAGVPVLTWPILFEQFITERLLTQVLGIGERLFPGLRREESWYDDDDDEEDEVVVLGKDVARALTTFMKPGGTGDMARSRVLDLSAKARAAVAQGGSSHRDLHRLVDDLIMAAAKRTPS</sequence>
<proteinExistence type="predicted"/>
<keyword evidence="2" id="KW-1185">Reference proteome</keyword>
<organism evidence="1 2">
    <name type="scientific">Avena sativa</name>
    <name type="common">Oat</name>
    <dbReference type="NCBI Taxonomy" id="4498"/>
    <lineage>
        <taxon>Eukaryota</taxon>
        <taxon>Viridiplantae</taxon>
        <taxon>Streptophyta</taxon>
        <taxon>Embryophyta</taxon>
        <taxon>Tracheophyta</taxon>
        <taxon>Spermatophyta</taxon>
        <taxon>Magnoliopsida</taxon>
        <taxon>Liliopsida</taxon>
        <taxon>Poales</taxon>
        <taxon>Poaceae</taxon>
        <taxon>BOP clade</taxon>
        <taxon>Pooideae</taxon>
        <taxon>Poodae</taxon>
        <taxon>Poeae</taxon>
        <taxon>Poeae Chloroplast Group 1 (Aveneae type)</taxon>
        <taxon>Aveninae</taxon>
        <taxon>Avena</taxon>
    </lineage>
</organism>